<protein>
    <recommendedName>
        <fullName evidence="4">HTH araC/xylS-type domain-containing protein</fullName>
    </recommendedName>
</protein>
<dbReference type="SMART" id="SM00342">
    <property type="entry name" value="HTH_ARAC"/>
    <property type="match status" value="1"/>
</dbReference>
<accession>A0ABP8U2V3</accession>
<dbReference type="SUPFAM" id="SSF46689">
    <property type="entry name" value="Homeodomain-like"/>
    <property type="match status" value="1"/>
</dbReference>
<dbReference type="Gene3D" id="1.10.10.60">
    <property type="entry name" value="Homeodomain-like"/>
    <property type="match status" value="1"/>
</dbReference>
<evidence type="ECO:0000256" key="2">
    <source>
        <dbReference type="ARBA" id="ARBA00023125"/>
    </source>
</evidence>
<gene>
    <name evidence="5" type="ORF">GCM10023196_008230</name>
</gene>
<dbReference type="PROSITE" id="PS00041">
    <property type="entry name" value="HTH_ARAC_FAMILY_1"/>
    <property type="match status" value="1"/>
</dbReference>
<dbReference type="InterPro" id="IPR050204">
    <property type="entry name" value="AraC_XylS_family_regulators"/>
</dbReference>
<evidence type="ECO:0000313" key="5">
    <source>
        <dbReference type="EMBL" id="GAA4621215.1"/>
    </source>
</evidence>
<evidence type="ECO:0000313" key="6">
    <source>
        <dbReference type="Proteomes" id="UP001501442"/>
    </source>
</evidence>
<organism evidence="5 6">
    <name type="scientific">Actinoallomurus vinaceus</name>
    <dbReference type="NCBI Taxonomy" id="1080074"/>
    <lineage>
        <taxon>Bacteria</taxon>
        <taxon>Bacillati</taxon>
        <taxon>Actinomycetota</taxon>
        <taxon>Actinomycetes</taxon>
        <taxon>Streptosporangiales</taxon>
        <taxon>Thermomonosporaceae</taxon>
        <taxon>Actinoallomurus</taxon>
    </lineage>
</organism>
<dbReference type="InterPro" id="IPR018062">
    <property type="entry name" value="HTH_AraC-typ_CS"/>
</dbReference>
<keyword evidence="6" id="KW-1185">Reference proteome</keyword>
<sequence>MPRFAVGEGYAVYRGSTTDSAFHCHAAFQIAIAVRGEVAMVDASATHHRAVALVVRPMARHRMFAAAEVRTFFVEPHCAFADRLRDRCDNGITAVPEMRDLREEDIGRAGVCPSSELDPRLVEALNTLRDRNVPMASLAAMVGLSPQRLRALARHQVGMPLTRWRVWARLHRAAEELRAGQSLADAAIMAGFADQAHLTRWMREMMGLTPAAVLPVLRGHSRRAT</sequence>
<dbReference type="InterPro" id="IPR009057">
    <property type="entry name" value="Homeodomain-like_sf"/>
</dbReference>
<dbReference type="PANTHER" id="PTHR46796">
    <property type="entry name" value="HTH-TYPE TRANSCRIPTIONAL ACTIVATOR RHAS-RELATED"/>
    <property type="match status" value="1"/>
</dbReference>
<keyword evidence="3" id="KW-0804">Transcription</keyword>
<proteinExistence type="predicted"/>
<dbReference type="PANTHER" id="PTHR46796:SF15">
    <property type="entry name" value="BLL1074 PROTEIN"/>
    <property type="match status" value="1"/>
</dbReference>
<evidence type="ECO:0000256" key="3">
    <source>
        <dbReference type="ARBA" id="ARBA00023163"/>
    </source>
</evidence>
<dbReference type="Proteomes" id="UP001501442">
    <property type="component" value="Unassembled WGS sequence"/>
</dbReference>
<name>A0ABP8U2V3_9ACTN</name>
<dbReference type="InterPro" id="IPR018060">
    <property type="entry name" value="HTH_AraC"/>
</dbReference>
<dbReference type="Pfam" id="PF12833">
    <property type="entry name" value="HTH_18"/>
    <property type="match status" value="1"/>
</dbReference>
<reference evidence="6" key="1">
    <citation type="journal article" date="2019" name="Int. J. Syst. Evol. Microbiol.">
        <title>The Global Catalogue of Microorganisms (GCM) 10K type strain sequencing project: providing services to taxonomists for standard genome sequencing and annotation.</title>
        <authorList>
            <consortium name="The Broad Institute Genomics Platform"/>
            <consortium name="The Broad Institute Genome Sequencing Center for Infectious Disease"/>
            <person name="Wu L."/>
            <person name="Ma J."/>
        </authorList>
    </citation>
    <scope>NUCLEOTIDE SEQUENCE [LARGE SCALE GENOMIC DNA]</scope>
    <source>
        <strain evidence="6">JCM 17939</strain>
    </source>
</reference>
<feature type="domain" description="HTH araC/xylS-type" evidence="4">
    <location>
        <begin position="119"/>
        <end position="216"/>
    </location>
</feature>
<comment type="caution">
    <text evidence="5">The sequence shown here is derived from an EMBL/GenBank/DDBJ whole genome shotgun (WGS) entry which is preliminary data.</text>
</comment>
<evidence type="ECO:0000259" key="4">
    <source>
        <dbReference type="PROSITE" id="PS01124"/>
    </source>
</evidence>
<keyword evidence="2" id="KW-0238">DNA-binding</keyword>
<dbReference type="PROSITE" id="PS01124">
    <property type="entry name" value="HTH_ARAC_FAMILY_2"/>
    <property type="match status" value="1"/>
</dbReference>
<dbReference type="EMBL" id="BAABHK010000001">
    <property type="protein sequence ID" value="GAA4621215.1"/>
    <property type="molecule type" value="Genomic_DNA"/>
</dbReference>
<keyword evidence="1" id="KW-0805">Transcription regulation</keyword>
<evidence type="ECO:0000256" key="1">
    <source>
        <dbReference type="ARBA" id="ARBA00023015"/>
    </source>
</evidence>